<dbReference type="Proteomes" id="UP000250140">
    <property type="component" value="Unassembled WGS sequence"/>
</dbReference>
<name>A0A8E2JRS1_9PEZI</name>
<dbReference type="OrthoDB" id="5386682at2759"/>
<evidence type="ECO:0000259" key="1">
    <source>
        <dbReference type="Pfam" id="PF06985"/>
    </source>
</evidence>
<dbReference type="PANTHER" id="PTHR24148:SF64">
    <property type="entry name" value="HETEROKARYON INCOMPATIBILITY DOMAIN-CONTAINING PROTEIN"/>
    <property type="match status" value="1"/>
</dbReference>
<accession>A0A8E2JRS1</accession>
<dbReference type="PANTHER" id="PTHR24148">
    <property type="entry name" value="ANKYRIN REPEAT DOMAIN-CONTAINING PROTEIN 39 HOMOLOG-RELATED"/>
    <property type="match status" value="1"/>
</dbReference>
<gene>
    <name evidence="2" type="ORF">AOQ84DRAFT_389723</name>
</gene>
<dbReference type="InterPro" id="IPR052895">
    <property type="entry name" value="HetReg/Transcr_Mod"/>
</dbReference>
<protein>
    <recommendedName>
        <fullName evidence="1">Heterokaryon incompatibility domain-containing protein</fullName>
    </recommendedName>
</protein>
<feature type="domain" description="Heterokaryon incompatibility" evidence="1">
    <location>
        <begin position="28"/>
        <end position="68"/>
    </location>
</feature>
<dbReference type="EMBL" id="KV749927">
    <property type="protein sequence ID" value="OCL07124.1"/>
    <property type="molecule type" value="Genomic_DNA"/>
</dbReference>
<dbReference type="Pfam" id="PF26639">
    <property type="entry name" value="Het-6_barrel"/>
    <property type="match status" value="1"/>
</dbReference>
<evidence type="ECO:0000313" key="2">
    <source>
        <dbReference type="EMBL" id="OCL07124.1"/>
    </source>
</evidence>
<dbReference type="AlphaFoldDB" id="A0A8E2JRS1"/>
<dbReference type="InterPro" id="IPR010730">
    <property type="entry name" value="HET"/>
</dbReference>
<keyword evidence="3" id="KW-1185">Reference proteome</keyword>
<proteinExistence type="predicted"/>
<dbReference type="Pfam" id="PF06985">
    <property type="entry name" value="HET"/>
    <property type="match status" value="1"/>
</dbReference>
<evidence type="ECO:0000313" key="3">
    <source>
        <dbReference type="Proteomes" id="UP000250140"/>
    </source>
</evidence>
<reference evidence="2 3" key="1">
    <citation type="journal article" date="2016" name="Nat. Commun.">
        <title>Ectomycorrhizal ecology is imprinted in the genome of the dominant symbiotic fungus Cenococcum geophilum.</title>
        <authorList>
            <consortium name="DOE Joint Genome Institute"/>
            <person name="Peter M."/>
            <person name="Kohler A."/>
            <person name="Ohm R.A."/>
            <person name="Kuo A."/>
            <person name="Krutzmann J."/>
            <person name="Morin E."/>
            <person name="Arend M."/>
            <person name="Barry K.W."/>
            <person name="Binder M."/>
            <person name="Choi C."/>
            <person name="Clum A."/>
            <person name="Copeland A."/>
            <person name="Grisel N."/>
            <person name="Haridas S."/>
            <person name="Kipfer T."/>
            <person name="LaButti K."/>
            <person name="Lindquist E."/>
            <person name="Lipzen A."/>
            <person name="Maire R."/>
            <person name="Meier B."/>
            <person name="Mihaltcheva S."/>
            <person name="Molinier V."/>
            <person name="Murat C."/>
            <person name="Poggeler S."/>
            <person name="Quandt C.A."/>
            <person name="Sperisen C."/>
            <person name="Tritt A."/>
            <person name="Tisserant E."/>
            <person name="Crous P.W."/>
            <person name="Henrissat B."/>
            <person name="Nehls U."/>
            <person name="Egli S."/>
            <person name="Spatafora J.W."/>
            <person name="Grigoriev I.V."/>
            <person name="Martin F.M."/>
        </authorList>
    </citation>
    <scope>NUCLEOTIDE SEQUENCE [LARGE SCALE GENOMIC DNA]</scope>
    <source>
        <strain evidence="2 3">CBS 207.34</strain>
    </source>
</reference>
<organism evidence="2 3">
    <name type="scientific">Glonium stellatum</name>
    <dbReference type="NCBI Taxonomy" id="574774"/>
    <lineage>
        <taxon>Eukaryota</taxon>
        <taxon>Fungi</taxon>
        <taxon>Dikarya</taxon>
        <taxon>Ascomycota</taxon>
        <taxon>Pezizomycotina</taxon>
        <taxon>Dothideomycetes</taxon>
        <taxon>Pleosporomycetidae</taxon>
        <taxon>Gloniales</taxon>
        <taxon>Gloniaceae</taxon>
        <taxon>Glonium</taxon>
    </lineage>
</organism>
<sequence length="484" mass="55252">MGDEPIQGNLHLTSLGLDLPSNKIQTQYEALSYVWGKRTQGNPKTIILDGKDVEITENLGAALRRLRLPQISRYTSVSPASFWNNDTRYVAPEGAALPPPESLEWQELQIFFNREWFWRLWVVQEIALSSSAVMVWGQSEIAWDYVGLAAPYLRTSHYEVLARYPMPGIYNAYVMYRISNNDDIARLLSLHFLRLLMCTRQFEASDDRDRIYALPGLHSTNHNLNKELFIEPDYGMPVHTIYREASKTIIAQKGNLSVLSNVQHGEDYDFVDGEESWVPMWNKVFTHTLRCGDQDGCHDAAGGIAMKLLKNHRPSHLCLSGVQEDQVFRYFPVMSQCQLEIQRDTFSTDNSQFFYELIHACSDHSLICSTLSAGKDCSMVPTYLRHRVIEGDETRFMEAAKNACDYRRLFFTRSGRLGLGPAAIRGGDSLCILFGADMPFILQPRGFEYGLIGEIGERYVKGLMHGEGVQAFKKKQQEVTFWIR</sequence>